<dbReference type="Proteomes" id="UP000030655">
    <property type="component" value="Unassembled WGS sequence"/>
</dbReference>
<dbReference type="VEuPathDB" id="MicrosporidiaDB:H312_01627"/>
<proteinExistence type="predicted"/>
<gene>
    <name evidence="1" type="ORF">H312_01627</name>
</gene>
<reference evidence="2" key="1">
    <citation type="submission" date="2013-02" db="EMBL/GenBank/DDBJ databases">
        <authorList>
            <consortium name="The Broad Institute Genome Sequencing Platform"/>
            <person name="Cuomo C."/>
            <person name="Becnel J."/>
            <person name="Sanscrainte N."/>
            <person name="Walker B."/>
            <person name="Young S.K."/>
            <person name="Zeng Q."/>
            <person name="Gargeya S."/>
            <person name="Fitzgerald M."/>
            <person name="Haas B."/>
            <person name="Abouelleil A."/>
            <person name="Alvarado L."/>
            <person name="Arachchi H.M."/>
            <person name="Berlin A.M."/>
            <person name="Chapman S.B."/>
            <person name="Dewar J."/>
            <person name="Goldberg J."/>
            <person name="Griggs A."/>
            <person name="Gujja S."/>
            <person name="Hansen M."/>
            <person name="Howarth C."/>
            <person name="Imamovic A."/>
            <person name="Larimer J."/>
            <person name="McCowan C."/>
            <person name="Murphy C."/>
            <person name="Neiman D."/>
            <person name="Pearson M."/>
            <person name="Priest M."/>
            <person name="Roberts A."/>
            <person name="Saif S."/>
            <person name="Shea T."/>
            <person name="Sisk P."/>
            <person name="Sykes S."/>
            <person name="Wortman J."/>
            <person name="Nusbaum C."/>
            <person name="Birren B."/>
        </authorList>
    </citation>
    <scope>NUCLEOTIDE SEQUENCE [LARGE SCALE GENOMIC DNA]</scope>
    <source>
        <strain evidence="2">PRA339</strain>
    </source>
</reference>
<name>A0A059F1J3_9MICR</name>
<accession>A0A059F1J3</accession>
<keyword evidence="2" id="KW-1185">Reference proteome</keyword>
<evidence type="ECO:0000313" key="1">
    <source>
        <dbReference type="EMBL" id="KCZ80972.1"/>
    </source>
</evidence>
<organism evidence="1 2">
    <name type="scientific">Anncaliia algerae PRA339</name>
    <dbReference type="NCBI Taxonomy" id="1288291"/>
    <lineage>
        <taxon>Eukaryota</taxon>
        <taxon>Fungi</taxon>
        <taxon>Fungi incertae sedis</taxon>
        <taxon>Microsporidia</taxon>
        <taxon>Tubulinosematoidea</taxon>
        <taxon>Tubulinosematidae</taxon>
        <taxon>Anncaliia</taxon>
    </lineage>
</organism>
<evidence type="ECO:0000313" key="2">
    <source>
        <dbReference type="Proteomes" id="UP000030655"/>
    </source>
</evidence>
<reference evidence="1 2" key="2">
    <citation type="submission" date="2014-03" db="EMBL/GenBank/DDBJ databases">
        <title>The Genome Sequence of Anncaliia algerae insect isolate PRA339.</title>
        <authorList>
            <consortium name="The Broad Institute Genome Sequencing Platform"/>
            <consortium name="The Broad Institute Genome Sequencing Center for Infectious Disease"/>
            <person name="Cuomo C."/>
            <person name="Becnel J."/>
            <person name="Sanscrainte N."/>
            <person name="Walker B."/>
            <person name="Young S.K."/>
            <person name="Zeng Q."/>
            <person name="Gargeya S."/>
            <person name="Fitzgerald M."/>
            <person name="Haas B."/>
            <person name="Abouelleil A."/>
            <person name="Alvarado L."/>
            <person name="Arachchi H.M."/>
            <person name="Berlin A.M."/>
            <person name="Chapman S.B."/>
            <person name="Dewar J."/>
            <person name="Goldberg J."/>
            <person name="Griggs A."/>
            <person name="Gujja S."/>
            <person name="Hansen M."/>
            <person name="Howarth C."/>
            <person name="Imamovic A."/>
            <person name="Larimer J."/>
            <person name="McCowan C."/>
            <person name="Murphy C."/>
            <person name="Neiman D."/>
            <person name="Pearson M."/>
            <person name="Priest M."/>
            <person name="Roberts A."/>
            <person name="Saif S."/>
            <person name="Shea T."/>
            <person name="Sisk P."/>
            <person name="Sykes S."/>
            <person name="Wortman J."/>
            <person name="Nusbaum C."/>
            <person name="Birren B."/>
        </authorList>
    </citation>
    <scope>NUCLEOTIDE SEQUENCE [LARGE SCALE GENOMIC DNA]</scope>
    <source>
        <strain evidence="1 2">PRA339</strain>
    </source>
</reference>
<dbReference type="HOGENOM" id="CLU_2222600_0_0_1"/>
<dbReference type="EMBL" id="KK365155">
    <property type="protein sequence ID" value="KCZ80972.1"/>
    <property type="molecule type" value="Genomic_DNA"/>
</dbReference>
<dbReference type="AlphaFoldDB" id="A0A059F1J3"/>
<sequence length="106" mass="12433">MGNFFIILYIHSIISSNFLSIFDQTIKFITFSIFPRLSLRSRIAKSLVGAKFLLFVKITLYSSVKILNTSRKETFYNSNISKYYFIFITMHFFCETSLRNKVILSS</sequence>
<protein>
    <submittedName>
        <fullName evidence="1">Uncharacterized protein</fullName>
    </submittedName>
</protein>